<dbReference type="InterPro" id="IPR018060">
    <property type="entry name" value="HTH_AraC"/>
</dbReference>
<keyword evidence="3" id="KW-0804">Transcription</keyword>
<dbReference type="RefSeq" id="WP_328708622.1">
    <property type="nucleotide sequence ID" value="NZ_CP108085.1"/>
</dbReference>
<dbReference type="InterPro" id="IPR050204">
    <property type="entry name" value="AraC_XylS_family_regulators"/>
</dbReference>
<name>A0ABZ1SJH8_9ACTN</name>
<evidence type="ECO:0000313" key="7">
    <source>
        <dbReference type="Proteomes" id="UP001432011"/>
    </source>
</evidence>
<dbReference type="Pfam" id="PF12833">
    <property type="entry name" value="HTH_18"/>
    <property type="match status" value="1"/>
</dbReference>
<keyword evidence="7" id="KW-1185">Reference proteome</keyword>
<proteinExistence type="predicted"/>
<feature type="domain" description="HTH cro/C1-type" evidence="5">
    <location>
        <begin position="168"/>
        <end position="187"/>
    </location>
</feature>
<evidence type="ECO:0000256" key="3">
    <source>
        <dbReference type="ARBA" id="ARBA00023163"/>
    </source>
</evidence>
<protein>
    <submittedName>
        <fullName evidence="6">AraC family transcriptional regulator</fullName>
    </submittedName>
</protein>
<dbReference type="InterPro" id="IPR001387">
    <property type="entry name" value="Cro/C1-type_HTH"/>
</dbReference>
<dbReference type="PANTHER" id="PTHR46796:SF6">
    <property type="entry name" value="ARAC SUBFAMILY"/>
    <property type="match status" value="1"/>
</dbReference>
<dbReference type="SUPFAM" id="SSF46689">
    <property type="entry name" value="Homeodomain-like"/>
    <property type="match status" value="2"/>
</dbReference>
<dbReference type="PROSITE" id="PS01124">
    <property type="entry name" value="HTH_ARAC_FAMILY_2"/>
    <property type="match status" value="1"/>
</dbReference>
<dbReference type="SMART" id="SM00342">
    <property type="entry name" value="HTH_ARAC"/>
    <property type="match status" value="1"/>
</dbReference>
<evidence type="ECO:0000256" key="1">
    <source>
        <dbReference type="ARBA" id="ARBA00023015"/>
    </source>
</evidence>
<dbReference type="PROSITE" id="PS50943">
    <property type="entry name" value="HTH_CROC1"/>
    <property type="match status" value="1"/>
</dbReference>
<dbReference type="Proteomes" id="UP001432011">
    <property type="component" value="Chromosome"/>
</dbReference>
<dbReference type="EMBL" id="CP108085">
    <property type="protein sequence ID" value="WUP72926.1"/>
    <property type="molecule type" value="Genomic_DNA"/>
</dbReference>
<sequence>MRTSRSVIDTPDFSVHVVSCTARHHTWSTPEEGGSYGIVLVRRGMFRVRGDGHRMVADPTMGYAQWPGGEYAFAHPAGGDVCTFVGVRPSLWHAVVGDEPPHPSLAIDGRAELAHRLLLRTAHDSADPAERLVHTLVTTIRPRADRRSPDRGGVLADRAREAILADDPDSADLVRLARVLGVSPSHLSRTFRRQVGMTVSRYRNRVRVGRALARIEEGEQDLAGLAAALGFADQAHLTRTMRAELGRPPGHIRRLLSPNACLVSSPAEQRHQADVI</sequence>
<reference evidence="6" key="1">
    <citation type="submission" date="2022-10" db="EMBL/GenBank/DDBJ databases">
        <title>The complete genomes of actinobacterial strains from the NBC collection.</title>
        <authorList>
            <person name="Joergensen T.S."/>
            <person name="Alvarez Arevalo M."/>
            <person name="Sterndorff E.B."/>
            <person name="Faurdal D."/>
            <person name="Vuksanovic O."/>
            <person name="Mourched A.-S."/>
            <person name="Charusanti P."/>
            <person name="Shaw S."/>
            <person name="Blin K."/>
            <person name="Weber T."/>
        </authorList>
    </citation>
    <scope>NUCLEOTIDE SEQUENCE</scope>
    <source>
        <strain evidence="6">NBC_00254</strain>
    </source>
</reference>
<feature type="domain" description="HTH araC/xylS-type" evidence="4">
    <location>
        <begin position="157"/>
        <end position="255"/>
    </location>
</feature>
<evidence type="ECO:0000256" key="2">
    <source>
        <dbReference type="ARBA" id="ARBA00023125"/>
    </source>
</evidence>
<keyword evidence="1" id="KW-0805">Transcription regulation</keyword>
<accession>A0ABZ1SJH8</accession>
<evidence type="ECO:0000313" key="6">
    <source>
        <dbReference type="EMBL" id="WUP72926.1"/>
    </source>
</evidence>
<dbReference type="PANTHER" id="PTHR46796">
    <property type="entry name" value="HTH-TYPE TRANSCRIPTIONAL ACTIVATOR RHAS-RELATED"/>
    <property type="match status" value="1"/>
</dbReference>
<gene>
    <name evidence="6" type="ORF">OG913_26360</name>
</gene>
<keyword evidence="2" id="KW-0238">DNA-binding</keyword>
<dbReference type="Gene3D" id="1.10.10.60">
    <property type="entry name" value="Homeodomain-like"/>
    <property type="match status" value="1"/>
</dbReference>
<organism evidence="6 7">
    <name type="scientific">Microbispora hainanensis</name>
    <dbReference type="NCBI Taxonomy" id="568844"/>
    <lineage>
        <taxon>Bacteria</taxon>
        <taxon>Bacillati</taxon>
        <taxon>Actinomycetota</taxon>
        <taxon>Actinomycetes</taxon>
        <taxon>Streptosporangiales</taxon>
        <taxon>Streptosporangiaceae</taxon>
        <taxon>Microbispora</taxon>
    </lineage>
</organism>
<evidence type="ECO:0000259" key="4">
    <source>
        <dbReference type="PROSITE" id="PS01124"/>
    </source>
</evidence>
<evidence type="ECO:0000259" key="5">
    <source>
        <dbReference type="PROSITE" id="PS50943"/>
    </source>
</evidence>
<dbReference type="InterPro" id="IPR009057">
    <property type="entry name" value="Homeodomain-like_sf"/>
</dbReference>